<name>A0A3P7KR79_STRVU</name>
<dbReference type="EMBL" id="UYYB01013415">
    <property type="protein sequence ID" value="VDM69752.1"/>
    <property type="molecule type" value="Genomic_DNA"/>
</dbReference>
<evidence type="ECO:0000256" key="4">
    <source>
        <dbReference type="ARBA" id="ARBA00023235"/>
    </source>
</evidence>
<dbReference type="EC" id="5.2.1.8" evidence="2 5"/>
<dbReference type="Gene3D" id="3.10.50.40">
    <property type="match status" value="1"/>
</dbReference>
<dbReference type="PROSITE" id="PS50059">
    <property type="entry name" value="FKBP_PPIASE"/>
    <property type="match status" value="1"/>
</dbReference>
<dbReference type="InterPro" id="IPR050689">
    <property type="entry name" value="FKBP-type_PPIase"/>
</dbReference>
<dbReference type="PANTHER" id="PTHR10516">
    <property type="entry name" value="PEPTIDYL-PROLYL CIS-TRANS ISOMERASE"/>
    <property type="match status" value="1"/>
</dbReference>
<feature type="domain" description="PPIase FKBP-type" evidence="6">
    <location>
        <begin position="21"/>
        <end position="69"/>
    </location>
</feature>
<keyword evidence="3 5" id="KW-0697">Rotamase</keyword>
<evidence type="ECO:0000256" key="3">
    <source>
        <dbReference type="ARBA" id="ARBA00023110"/>
    </source>
</evidence>
<proteinExistence type="predicted"/>
<gene>
    <name evidence="7" type="ORF">SVUK_LOCUS4750</name>
</gene>
<dbReference type="InterPro" id="IPR001179">
    <property type="entry name" value="PPIase_FKBP_dom"/>
</dbReference>
<keyword evidence="8" id="KW-1185">Reference proteome</keyword>
<dbReference type="Pfam" id="PF00254">
    <property type="entry name" value="FKBP_C"/>
    <property type="match status" value="1"/>
</dbReference>
<dbReference type="AlphaFoldDB" id="A0A3P7KR79"/>
<reference evidence="7 8" key="1">
    <citation type="submission" date="2018-11" db="EMBL/GenBank/DDBJ databases">
        <authorList>
            <consortium name="Pathogen Informatics"/>
        </authorList>
    </citation>
    <scope>NUCLEOTIDE SEQUENCE [LARGE SCALE GENOMIC DNA]</scope>
</reference>
<evidence type="ECO:0000313" key="8">
    <source>
        <dbReference type="Proteomes" id="UP000270094"/>
    </source>
</evidence>
<accession>A0A3P7KR79</accession>
<dbReference type="Proteomes" id="UP000270094">
    <property type="component" value="Unassembled WGS sequence"/>
</dbReference>
<dbReference type="GO" id="GO:0003755">
    <property type="term" value="F:peptidyl-prolyl cis-trans isomerase activity"/>
    <property type="evidence" value="ECO:0007669"/>
    <property type="project" value="UniProtKB-KW"/>
</dbReference>
<comment type="catalytic activity">
    <reaction evidence="1 5">
        <text>[protein]-peptidylproline (omega=180) = [protein]-peptidylproline (omega=0)</text>
        <dbReference type="Rhea" id="RHEA:16237"/>
        <dbReference type="Rhea" id="RHEA-COMP:10747"/>
        <dbReference type="Rhea" id="RHEA-COMP:10748"/>
        <dbReference type="ChEBI" id="CHEBI:83833"/>
        <dbReference type="ChEBI" id="CHEBI:83834"/>
        <dbReference type="EC" id="5.2.1.8"/>
    </reaction>
</comment>
<sequence>MLEPWKMVRSSIQAVTEPARWDLGVATMKKGEIADFKIRSDYGYGESGSMPKIPPNATLNFEVELIDWQAEDISPNRDGTITRSVIVEGEKLANPNDTSPVEGMRRIGS</sequence>
<evidence type="ECO:0000313" key="7">
    <source>
        <dbReference type="EMBL" id="VDM69752.1"/>
    </source>
</evidence>
<dbReference type="OrthoDB" id="433738at2759"/>
<protein>
    <recommendedName>
        <fullName evidence="2 5">peptidylprolyl isomerase</fullName>
        <ecNumber evidence="2 5">5.2.1.8</ecNumber>
    </recommendedName>
</protein>
<dbReference type="SUPFAM" id="SSF54534">
    <property type="entry name" value="FKBP-like"/>
    <property type="match status" value="1"/>
</dbReference>
<evidence type="ECO:0000256" key="5">
    <source>
        <dbReference type="PROSITE-ProRule" id="PRU00277"/>
    </source>
</evidence>
<organism evidence="7 8">
    <name type="scientific">Strongylus vulgaris</name>
    <name type="common">Blood worm</name>
    <dbReference type="NCBI Taxonomy" id="40348"/>
    <lineage>
        <taxon>Eukaryota</taxon>
        <taxon>Metazoa</taxon>
        <taxon>Ecdysozoa</taxon>
        <taxon>Nematoda</taxon>
        <taxon>Chromadorea</taxon>
        <taxon>Rhabditida</taxon>
        <taxon>Rhabditina</taxon>
        <taxon>Rhabditomorpha</taxon>
        <taxon>Strongyloidea</taxon>
        <taxon>Strongylidae</taxon>
        <taxon>Strongylus</taxon>
    </lineage>
</organism>
<evidence type="ECO:0000256" key="1">
    <source>
        <dbReference type="ARBA" id="ARBA00000971"/>
    </source>
</evidence>
<evidence type="ECO:0000256" key="2">
    <source>
        <dbReference type="ARBA" id="ARBA00013194"/>
    </source>
</evidence>
<dbReference type="PANTHER" id="PTHR10516:SF443">
    <property type="entry name" value="FK506-BINDING PROTEIN 59-RELATED"/>
    <property type="match status" value="1"/>
</dbReference>
<evidence type="ECO:0000259" key="6">
    <source>
        <dbReference type="PROSITE" id="PS50059"/>
    </source>
</evidence>
<dbReference type="InterPro" id="IPR046357">
    <property type="entry name" value="PPIase_dom_sf"/>
</dbReference>
<keyword evidence="4 5" id="KW-0413">Isomerase</keyword>